<dbReference type="Proteomes" id="UP000274131">
    <property type="component" value="Unassembled WGS sequence"/>
</dbReference>
<dbReference type="PANTHER" id="PTHR12866">
    <property type="entry name" value="UBIQUITIN-LIKE-CONJUGATING ENZYME ATG3"/>
    <property type="match status" value="1"/>
</dbReference>
<evidence type="ECO:0000313" key="10">
    <source>
        <dbReference type="EMBL" id="VDD86177.1"/>
    </source>
</evidence>
<dbReference type="OrthoDB" id="1584384at2759"/>
<proteinExistence type="inferred from homology"/>
<comment type="similarity">
    <text evidence="2">Belongs to the ATG3 family.</text>
</comment>
<dbReference type="GO" id="GO:0044804">
    <property type="term" value="P:nucleophagy"/>
    <property type="evidence" value="ECO:0007669"/>
    <property type="project" value="TreeGrafter"/>
</dbReference>
<evidence type="ECO:0000256" key="3">
    <source>
        <dbReference type="ARBA" id="ARBA00017573"/>
    </source>
</evidence>
<dbReference type="AlphaFoldDB" id="A0A0N4UVX4"/>
<reference evidence="12" key="1">
    <citation type="submission" date="2017-02" db="UniProtKB">
        <authorList>
            <consortium name="WormBaseParasite"/>
        </authorList>
    </citation>
    <scope>IDENTIFICATION</scope>
</reference>
<evidence type="ECO:0000256" key="1">
    <source>
        <dbReference type="ARBA" id="ARBA00004496"/>
    </source>
</evidence>
<evidence type="ECO:0000313" key="11">
    <source>
        <dbReference type="Proteomes" id="UP000274131"/>
    </source>
</evidence>
<evidence type="ECO:0000256" key="6">
    <source>
        <dbReference type="ARBA" id="ARBA00022786"/>
    </source>
</evidence>
<dbReference type="GO" id="GO:0061723">
    <property type="term" value="P:glycophagy"/>
    <property type="evidence" value="ECO:0007669"/>
    <property type="project" value="TreeGrafter"/>
</dbReference>
<dbReference type="InterPro" id="IPR007135">
    <property type="entry name" value="Atg3/Atg10"/>
</dbReference>
<evidence type="ECO:0000256" key="9">
    <source>
        <dbReference type="ARBA" id="ARBA00034553"/>
    </source>
</evidence>
<dbReference type="GO" id="GO:0005829">
    <property type="term" value="C:cytosol"/>
    <property type="evidence" value="ECO:0007669"/>
    <property type="project" value="TreeGrafter"/>
</dbReference>
<dbReference type="GO" id="GO:0000422">
    <property type="term" value="P:autophagy of mitochondrion"/>
    <property type="evidence" value="ECO:0007669"/>
    <property type="project" value="TreeGrafter"/>
</dbReference>
<keyword evidence="6" id="KW-0833">Ubl conjugation pathway</keyword>
<reference evidence="10 11" key="2">
    <citation type="submission" date="2018-10" db="EMBL/GenBank/DDBJ databases">
        <authorList>
            <consortium name="Pathogen Informatics"/>
        </authorList>
    </citation>
    <scope>NUCLEOTIDE SEQUENCE [LARGE SCALE GENOMIC DNA]</scope>
</reference>
<evidence type="ECO:0000313" key="12">
    <source>
        <dbReference type="WBParaSite" id="EVEC_0000161201-mRNA-1"/>
    </source>
</evidence>
<evidence type="ECO:0000256" key="7">
    <source>
        <dbReference type="ARBA" id="ARBA00022927"/>
    </source>
</evidence>
<accession>A0A0N4UVX4</accession>
<dbReference type="EMBL" id="UXUI01007197">
    <property type="protein sequence ID" value="VDD86177.1"/>
    <property type="molecule type" value="Genomic_DNA"/>
</dbReference>
<sequence>MESLVNTVKGAALSVSEALTPVLRDSKFKETGVLTPDEFVAAGDYLVYHCPTWSWAPAADASKKRSYLPEDKQFLMTRNVPCYRRCTDMDYDPTQEKVLTNKEMFEGGDNDEFGDWVDTHHYASEKEAEDVKNIEEVSSVAVESSVTEEEADDEELPAVDMDEYMASGVFEIEDPNRFVASKAASKSAVQDDSLLRTRTYNLHITYDKYYQARNLYLHSRISDSPTYKCTLLVPRFWLNGYNEANQPLTDEEMNEDFSQDHARKTITMENHPHLHNTVMATIHPCRHSEVMKRLMEQIAETGKELRVEHYLIIFLKFVQAVIPTIEYDYTRGVQI</sequence>
<name>A0A0N4UVX4_ENTVE</name>
<dbReference type="GO" id="GO:0000407">
    <property type="term" value="C:phagophore assembly site"/>
    <property type="evidence" value="ECO:0007669"/>
    <property type="project" value="TreeGrafter"/>
</dbReference>
<dbReference type="WBParaSite" id="EVEC_0000161201-mRNA-1">
    <property type="protein sequence ID" value="EVEC_0000161201-mRNA-1"/>
    <property type="gene ID" value="EVEC_0000161201"/>
</dbReference>
<dbReference type="GO" id="GO:0000045">
    <property type="term" value="P:autophagosome assembly"/>
    <property type="evidence" value="ECO:0007669"/>
    <property type="project" value="TreeGrafter"/>
</dbReference>
<keyword evidence="4" id="KW-0813">Transport</keyword>
<comment type="subcellular location">
    <subcellularLocation>
        <location evidence="1">Cytoplasm</location>
    </subcellularLocation>
</comment>
<organism evidence="12">
    <name type="scientific">Enterobius vermicularis</name>
    <name type="common">Human pinworm</name>
    <dbReference type="NCBI Taxonomy" id="51028"/>
    <lineage>
        <taxon>Eukaryota</taxon>
        <taxon>Metazoa</taxon>
        <taxon>Ecdysozoa</taxon>
        <taxon>Nematoda</taxon>
        <taxon>Chromadorea</taxon>
        <taxon>Rhabditida</taxon>
        <taxon>Spirurina</taxon>
        <taxon>Oxyuridomorpha</taxon>
        <taxon>Oxyuroidea</taxon>
        <taxon>Oxyuridae</taxon>
        <taxon>Enterobius</taxon>
    </lineage>
</organism>
<keyword evidence="5" id="KW-0963">Cytoplasm</keyword>
<evidence type="ECO:0000256" key="2">
    <source>
        <dbReference type="ARBA" id="ARBA00007683"/>
    </source>
</evidence>
<evidence type="ECO:0000256" key="4">
    <source>
        <dbReference type="ARBA" id="ARBA00022448"/>
    </source>
</evidence>
<keyword evidence="11" id="KW-1185">Reference proteome</keyword>
<dbReference type="Pfam" id="PF03987">
    <property type="entry name" value="Autophagy_act_C"/>
    <property type="match status" value="2"/>
</dbReference>
<evidence type="ECO:0000256" key="5">
    <source>
        <dbReference type="ARBA" id="ARBA00022490"/>
    </source>
</evidence>
<keyword evidence="8" id="KW-0072">Autophagy</keyword>
<keyword evidence="7" id="KW-0653">Protein transport</keyword>
<dbReference type="GO" id="GO:0019776">
    <property type="term" value="F:Atg8-family ligase activity"/>
    <property type="evidence" value="ECO:0007669"/>
    <property type="project" value="TreeGrafter"/>
</dbReference>
<dbReference type="STRING" id="51028.A0A0N4UVX4"/>
<protein>
    <recommendedName>
        <fullName evidence="3">Ubiquitin-like-conjugating enzyme ATG3</fullName>
    </recommendedName>
    <alternativeName>
        <fullName evidence="9">Autophagy-related protein 3</fullName>
    </alternativeName>
</protein>
<dbReference type="GO" id="GO:0015031">
    <property type="term" value="P:protein transport"/>
    <property type="evidence" value="ECO:0007669"/>
    <property type="project" value="UniProtKB-KW"/>
</dbReference>
<evidence type="ECO:0000256" key="8">
    <source>
        <dbReference type="ARBA" id="ARBA00023006"/>
    </source>
</evidence>
<dbReference type="PANTHER" id="PTHR12866:SF2">
    <property type="entry name" value="UBIQUITIN-LIKE-CONJUGATING ENZYME ATG3"/>
    <property type="match status" value="1"/>
</dbReference>
<gene>
    <name evidence="10" type="ORF">EVEC_LOCUS1320</name>
</gene>